<dbReference type="InterPro" id="IPR005119">
    <property type="entry name" value="LysR_subst-bd"/>
</dbReference>
<dbReference type="Gene3D" id="3.40.190.10">
    <property type="entry name" value="Periplasmic binding protein-like II"/>
    <property type="match status" value="2"/>
</dbReference>
<comment type="similarity">
    <text evidence="1">Belongs to the LysR transcriptional regulatory family.</text>
</comment>
<dbReference type="GO" id="GO:0043565">
    <property type="term" value="F:sequence-specific DNA binding"/>
    <property type="evidence" value="ECO:0007669"/>
    <property type="project" value="TreeGrafter"/>
</dbReference>
<evidence type="ECO:0000256" key="2">
    <source>
        <dbReference type="ARBA" id="ARBA00023015"/>
    </source>
</evidence>
<dbReference type="CDD" id="cd08432">
    <property type="entry name" value="PBP2_GcdR_TrpI_HvrB_AmpR_like"/>
    <property type="match status" value="1"/>
</dbReference>
<dbReference type="Gene3D" id="1.10.10.10">
    <property type="entry name" value="Winged helix-like DNA-binding domain superfamily/Winged helix DNA-binding domain"/>
    <property type="match status" value="1"/>
</dbReference>
<sequence>MRKLPPLNALRAFEAAARHMSFSKAARELEVTHGAISKQIAALEEWLGTAVFARPRAPLSLTGAGRTLLAAATPALDRISVAASYLQEHKETRALSVNAPATILIRWLIPRLSNFHRREPGVEVKLTTSAGPPNFETDHVVIRGGFRQPEAQVAVPFMTETIVPVCHPDLLEGGHLQGPGDLRHQTFLSYRNEPLPWAEWLALAQQPQLRPAQLLQFEQMYLAIQAAAEGLGVVLAPLSMVADDVITGKLCTPFGVELARKRQYFALIAPQWHGDPVVETFKQWLLKEGEDTERSLAQLLQTLARPA</sequence>
<dbReference type="InterPro" id="IPR000847">
    <property type="entry name" value="LysR_HTH_N"/>
</dbReference>
<reference evidence="6 7" key="1">
    <citation type="submission" date="2019-12" db="EMBL/GenBank/DDBJ databases">
        <authorList>
            <person name="Huq M.A."/>
        </authorList>
    </citation>
    <scope>NUCLEOTIDE SEQUENCE [LARGE SCALE GENOMIC DNA]</scope>
    <source>
        <strain evidence="6 7">MAH-25</strain>
    </source>
</reference>
<gene>
    <name evidence="6" type="ORF">GON04_22655</name>
</gene>
<dbReference type="PRINTS" id="PR00039">
    <property type="entry name" value="HTHLYSR"/>
</dbReference>
<dbReference type="GO" id="GO:0006351">
    <property type="term" value="P:DNA-templated transcription"/>
    <property type="evidence" value="ECO:0007669"/>
    <property type="project" value="TreeGrafter"/>
</dbReference>
<dbReference type="Proteomes" id="UP000469385">
    <property type="component" value="Unassembled WGS sequence"/>
</dbReference>
<proteinExistence type="inferred from homology"/>
<evidence type="ECO:0000313" key="7">
    <source>
        <dbReference type="Proteomes" id="UP000469385"/>
    </source>
</evidence>
<dbReference type="PANTHER" id="PTHR30537:SF74">
    <property type="entry name" value="HTH-TYPE TRANSCRIPTIONAL REGULATOR TRPI"/>
    <property type="match status" value="1"/>
</dbReference>
<dbReference type="PANTHER" id="PTHR30537">
    <property type="entry name" value="HTH-TYPE TRANSCRIPTIONAL REGULATOR"/>
    <property type="match status" value="1"/>
</dbReference>
<dbReference type="SUPFAM" id="SSF46785">
    <property type="entry name" value="Winged helix' DNA-binding domain"/>
    <property type="match status" value="1"/>
</dbReference>
<evidence type="ECO:0000256" key="4">
    <source>
        <dbReference type="ARBA" id="ARBA00023163"/>
    </source>
</evidence>
<name>A0A6N8IZ56_9BURK</name>
<accession>A0A6N8IZ56</accession>
<organism evidence="6 7">
    <name type="scientific">Ramlibacter pinisoli</name>
    <dbReference type="NCBI Taxonomy" id="2682844"/>
    <lineage>
        <taxon>Bacteria</taxon>
        <taxon>Pseudomonadati</taxon>
        <taxon>Pseudomonadota</taxon>
        <taxon>Betaproteobacteria</taxon>
        <taxon>Burkholderiales</taxon>
        <taxon>Comamonadaceae</taxon>
        <taxon>Ramlibacter</taxon>
    </lineage>
</organism>
<dbReference type="RefSeq" id="WP_157400247.1">
    <property type="nucleotide sequence ID" value="NZ_WSEL01000009.1"/>
</dbReference>
<evidence type="ECO:0000256" key="1">
    <source>
        <dbReference type="ARBA" id="ARBA00009437"/>
    </source>
</evidence>
<dbReference type="InterPro" id="IPR036390">
    <property type="entry name" value="WH_DNA-bd_sf"/>
</dbReference>
<dbReference type="InterPro" id="IPR058163">
    <property type="entry name" value="LysR-type_TF_proteobact-type"/>
</dbReference>
<keyword evidence="3" id="KW-0238">DNA-binding</keyword>
<keyword evidence="4" id="KW-0804">Transcription</keyword>
<evidence type="ECO:0000256" key="3">
    <source>
        <dbReference type="ARBA" id="ARBA00023125"/>
    </source>
</evidence>
<keyword evidence="7" id="KW-1185">Reference proteome</keyword>
<protein>
    <submittedName>
        <fullName evidence="6">LysR family transcriptional regulator</fullName>
    </submittedName>
</protein>
<evidence type="ECO:0000259" key="5">
    <source>
        <dbReference type="PROSITE" id="PS50931"/>
    </source>
</evidence>
<dbReference type="InterPro" id="IPR036388">
    <property type="entry name" value="WH-like_DNA-bd_sf"/>
</dbReference>
<dbReference type="SUPFAM" id="SSF53850">
    <property type="entry name" value="Periplasmic binding protein-like II"/>
    <property type="match status" value="1"/>
</dbReference>
<feature type="domain" description="HTH lysR-type" evidence="5">
    <location>
        <begin position="5"/>
        <end position="62"/>
    </location>
</feature>
<keyword evidence="2" id="KW-0805">Transcription regulation</keyword>
<dbReference type="AlphaFoldDB" id="A0A6N8IZ56"/>
<evidence type="ECO:0000313" key="6">
    <source>
        <dbReference type="EMBL" id="MVQ32274.1"/>
    </source>
</evidence>
<dbReference type="Pfam" id="PF03466">
    <property type="entry name" value="LysR_substrate"/>
    <property type="match status" value="1"/>
</dbReference>
<dbReference type="GO" id="GO:0003700">
    <property type="term" value="F:DNA-binding transcription factor activity"/>
    <property type="evidence" value="ECO:0007669"/>
    <property type="project" value="InterPro"/>
</dbReference>
<dbReference type="PROSITE" id="PS50931">
    <property type="entry name" value="HTH_LYSR"/>
    <property type="match status" value="1"/>
</dbReference>
<comment type="caution">
    <text evidence="6">The sequence shown here is derived from an EMBL/GenBank/DDBJ whole genome shotgun (WGS) entry which is preliminary data.</text>
</comment>
<dbReference type="Pfam" id="PF00126">
    <property type="entry name" value="HTH_1"/>
    <property type="match status" value="1"/>
</dbReference>
<dbReference type="EMBL" id="WSEL01000009">
    <property type="protein sequence ID" value="MVQ32274.1"/>
    <property type="molecule type" value="Genomic_DNA"/>
</dbReference>